<dbReference type="PROSITE" id="PS50879">
    <property type="entry name" value="RNASE_H_1"/>
    <property type="match status" value="1"/>
</dbReference>
<dbReference type="InterPro" id="IPR036397">
    <property type="entry name" value="RNaseH_sf"/>
</dbReference>
<sequence length="161" mass="17125">MARRKKKPPPRIIHLSPGALPTRLVADTAGRCLVFSDASCLRQGGLAAVFYASDAAAPQVVTRSVAAAGSNQLELHAALLALEQAALLFPGMPLALFSDNRDTVDRLNRAKMLGLAQDPELARLQPATGMFTVDTEIRWIPGHGSCRGNAEADRQARQAAS</sequence>
<feature type="domain" description="RNase H type-1" evidence="1">
    <location>
        <begin position="28"/>
        <end position="161"/>
    </location>
</feature>
<accession>A0A495VNR5</accession>
<gene>
    <name evidence="2" type="ORF">DFR40_3108</name>
</gene>
<dbReference type="GO" id="GO:0003676">
    <property type="term" value="F:nucleic acid binding"/>
    <property type="evidence" value="ECO:0007669"/>
    <property type="project" value="InterPro"/>
</dbReference>
<dbReference type="Pfam" id="PF00075">
    <property type="entry name" value="RNase_H"/>
    <property type="match status" value="1"/>
</dbReference>
<dbReference type="RefSeq" id="WP_121459379.1">
    <property type="nucleotide sequence ID" value="NZ_RBXP01000019.1"/>
</dbReference>
<protein>
    <submittedName>
        <fullName evidence="2">Ribonuclease HI</fullName>
    </submittedName>
</protein>
<dbReference type="InterPro" id="IPR002156">
    <property type="entry name" value="RNaseH_domain"/>
</dbReference>
<evidence type="ECO:0000313" key="3">
    <source>
        <dbReference type="Proteomes" id="UP000270626"/>
    </source>
</evidence>
<dbReference type="GO" id="GO:0004523">
    <property type="term" value="F:RNA-DNA hybrid ribonuclease activity"/>
    <property type="evidence" value="ECO:0007669"/>
    <property type="project" value="InterPro"/>
</dbReference>
<dbReference type="InterPro" id="IPR012337">
    <property type="entry name" value="RNaseH-like_sf"/>
</dbReference>
<dbReference type="Proteomes" id="UP000270626">
    <property type="component" value="Unassembled WGS sequence"/>
</dbReference>
<evidence type="ECO:0000259" key="1">
    <source>
        <dbReference type="PROSITE" id="PS50879"/>
    </source>
</evidence>
<proteinExistence type="predicted"/>
<comment type="caution">
    <text evidence="2">The sequence shown here is derived from an EMBL/GenBank/DDBJ whole genome shotgun (WGS) entry which is preliminary data.</text>
</comment>
<evidence type="ECO:0000313" key="2">
    <source>
        <dbReference type="EMBL" id="RKT49965.1"/>
    </source>
</evidence>
<dbReference type="AlphaFoldDB" id="A0A495VNR5"/>
<dbReference type="EMBL" id="RBXP01000019">
    <property type="protein sequence ID" value="RKT49965.1"/>
    <property type="molecule type" value="Genomic_DNA"/>
</dbReference>
<dbReference type="OrthoDB" id="9181301at2"/>
<dbReference type="SUPFAM" id="SSF53098">
    <property type="entry name" value="Ribonuclease H-like"/>
    <property type="match status" value="1"/>
</dbReference>
<reference evidence="2 3" key="1">
    <citation type="submission" date="2018-10" db="EMBL/GenBank/DDBJ databases">
        <title>Genomic Encyclopedia of Type Strains, Phase IV (KMG-IV): sequencing the most valuable type-strain genomes for metagenomic binning, comparative biology and taxonomic classification.</title>
        <authorList>
            <person name="Goeker M."/>
        </authorList>
    </citation>
    <scope>NUCLEOTIDE SEQUENCE [LARGE SCALE GENOMIC DNA]</scope>
    <source>
        <strain evidence="2 3">DSM 23841</strain>
    </source>
</reference>
<dbReference type="Gene3D" id="3.30.420.10">
    <property type="entry name" value="Ribonuclease H-like superfamily/Ribonuclease H"/>
    <property type="match status" value="1"/>
</dbReference>
<organism evidence="2 3">
    <name type="scientific">Azonexus fungiphilus</name>
    <dbReference type="NCBI Taxonomy" id="146940"/>
    <lineage>
        <taxon>Bacteria</taxon>
        <taxon>Pseudomonadati</taxon>
        <taxon>Pseudomonadota</taxon>
        <taxon>Betaproteobacteria</taxon>
        <taxon>Rhodocyclales</taxon>
        <taxon>Azonexaceae</taxon>
        <taxon>Azonexus</taxon>
    </lineage>
</organism>
<name>A0A495VNR5_9RHOO</name>
<keyword evidence="3" id="KW-1185">Reference proteome</keyword>